<proteinExistence type="predicted"/>
<organism evidence="3 4">
    <name type="scientific">Myotis lucifugus</name>
    <name type="common">Little brown bat</name>
    <dbReference type="NCBI Taxonomy" id="59463"/>
    <lineage>
        <taxon>Eukaryota</taxon>
        <taxon>Metazoa</taxon>
        <taxon>Chordata</taxon>
        <taxon>Craniata</taxon>
        <taxon>Vertebrata</taxon>
        <taxon>Euteleostomi</taxon>
        <taxon>Mammalia</taxon>
        <taxon>Eutheria</taxon>
        <taxon>Laurasiatheria</taxon>
        <taxon>Chiroptera</taxon>
        <taxon>Yangochiroptera</taxon>
        <taxon>Vespertilionidae</taxon>
        <taxon>Myotis</taxon>
    </lineage>
</organism>
<dbReference type="EMBL" id="AAPE02029455">
    <property type="status" value="NOT_ANNOTATED_CDS"/>
    <property type="molecule type" value="Genomic_DNA"/>
</dbReference>
<dbReference type="GO" id="GO:0010457">
    <property type="term" value="P:centriole-centriole cohesion"/>
    <property type="evidence" value="ECO:0007669"/>
    <property type="project" value="Ensembl"/>
</dbReference>
<feature type="coiled-coil region" evidence="1">
    <location>
        <begin position="850"/>
        <end position="1077"/>
    </location>
</feature>
<evidence type="ECO:0000313" key="3">
    <source>
        <dbReference type="Ensembl" id="ENSMLUP00000005789.2"/>
    </source>
</evidence>
<dbReference type="GO" id="GO:0005654">
    <property type="term" value="C:nucleoplasm"/>
    <property type="evidence" value="ECO:0007669"/>
    <property type="project" value="Ensembl"/>
</dbReference>
<dbReference type="PANTHER" id="PTHR18957">
    <property type="entry name" value="CENTLEIN"/>
    <property type="match status" value="1"/>
</dbReference>
<dbReference type="GO" id="GO:0007338">
    <property type="term" value="P:single fertilization"/>
    <property type="evidence" value="ECO:0007669"/>
    <property type="project" value="Ensembl"/>
</dbReference>
<gene>
    <name evidence="3" type="primary">CNTLN</name>
</gene>
<dbReference type="GO" id="GO:0032880">
    <property type="term" value="P:regulation of protein localization"/>
    <property type="evidence" value="ECO:0007669"/>
    <property type="project" value="Ensembl"/>
</dbReference>
<dbReference type="InterPro" id="IPR038810">
    <property type="entry name" value="CNTLN"/>
</dbReference>
<dbReference type="GO" id="GO:0065003">
    <property type="term" value="P:protein-containing complex assembly"/>
    <property type="evidence" value="ECO:0007669"/>
    <property type="project" value="Ensembl"/>
</dbReference>
<dbReference type="Ensembl" id="ENSMLUT00000006338.2">
    <property type="protein sequence ID" value="ENSMLUP00000005789.2"/>
    <property type="gene ID" value="ENSMLUG00000006329.2"/>
</dbReference>
<feature type="coiled-coil region" evidence="1">
    <location>
        <begin position="467"/>
        <end position="494"/>
    </location>
</feature>
<dbReference type="EMBL" id="AAPE02029461">
    <property type="status" value="NOT_ANNOTATED_CDS"/>
    <property type="molecule type" value="Genomic_DNA"/>
</dbReference>
<dbReference type="EMBL" id="AAPE02029459">
    <property type="status" value="NOT_ANNOTATED_CDS"/>
    <property type="molecule type" value="Genomic_DNA"/>
</dbReference>
<feature type="coiled-coil region" evidence="1">
    <location>
        <begin position="1107"/>
        <end position="1169"/>
    </location>
</feature>
<dbReference type="EMBL" id="AAPE02029458">
    <property type="status" value="NOT_ANNOTATED_CDS"/>
    <property type="molecule type" value="Genomic_DNA"/>
</dbReference>
<dbReference type="EMBL" id="AAPE02029462">
    <property type="status" value="NOT_ANNOTATED_CDS"/>
    <property type="molecule type" value="Genomic_DNA"/>
</dbReference>
<dbReference type="GO" id="GO:0007283">
    <property type="term" value="P:spermatogenesis"/>
    <property type="evidence" value="ECO:0007669"/>
    <property type="project" value="Ensembl"/>
</dbReference>
<protein>
    <submittedName>
        <fullName evidence="3">Centlein</fullName>
    </submittedName>
</protein>
<dbReference type="OMA" id="EYFTIMK"/>
<reference evidence="3 4" key="1">
    <citation type="journal article" date="2011" name="Nature">
        <title>A high-resolution map of human evolutionary constraint using 29 mammals.</title>
        <authorList>
            <person name="Lindblad-Toh K."/>
            <person name="Garber M."/>
            <person name="Zuk O."/>
            <person name="Lin M.F."/>
            <person name="Parker B.J."/>
            <person name="Washietl S."/>
            <person name="Kheradpour P."/>
            <person name="Ernst J."/>
            <person name="Jordan G."/>
            <person name="Mauceli E."/>
            <person name="Ward L.D."/>
            <person name="Lowe C.B."/>
            <person name="Holloway A.K."/>
            <person name="Clamp M."/>
            <person name="Gnerre S."/>
            <person name="Alfoldi J."/>
            <person name="Beal K."/>
            <person name="Chang J."/>
            <person name="Clawson H."/>
            <person name="Cuff J."/>
            <person name="Di Palma F."/>
            <person name="Fitzgerald S."/>
            <person name="Flicek P."/>
            <person name="Guttman M."/>
            <person name="Hubisz M.J."/>
            <person name="Jaffe D.B."/>
            <person name="Jungreis I."/>
            <person name="Kent W.J."/>
            <person name="Kostka D."/>
            <person name="Lara M."/>
            <person name="Martins A.L."/>
            <person name="Massingham T."/>
            <person name="Moltke I."/>
            <person name="Raney B.J."/>
            <person name="Rasmussen M.D."/>
            <person name="Robinson J."/>
            <person name="Stark A."/>
            <person name="Vilella A.J."/>
            <person name="Wen J."/>
            <person name="Xie X."/>
            <person name="Zody M.C."/>
            <person name="Baldwin J."/>
            <person name="Bloom T."/>
            <person name="Chin C.W."/>
            <person name="Heiman D."/>
            <person name="Nicol R."/>
            <person name="Nusbaum C."/>
            <person name="Young S."/>
            <person name="Wilkinson J."/>
            <person name="Worley K.C."/>
            <person name="Kovar C.L."/>
            <person name="Muzny D.M."/>
            <person name="Gibbs R.A."/>
            <person name="Cree A."/>
            <person name="Dihn H.H."/>
            <person name="Fowler G."/>
            <person name="Jhangiani S."/>
            <person name="Joshi V."/>
            <person name="Lee S."/>
            <person name="Lewis L.R."/>
            <person name="Nazareth L.V."/>
            <person name="Okwuonu G."/>
            <person name="Santibanez J."/>
            <person name="Warren W.C."/>
            <person name="Mardis E.R."/>
            <person name="Weinstock G.M."/>
            <person name="Wilson R.K."/>
            <person name="Delehaunty K."/>
            <person name="Dooling D."/>
            <person name="Fronik C."/>
            <person name="Fulton L."/>
            <person name="Fulton B."/>
            <person name="Graves T."/>
            <person name="Minx P."/>
            <person name="Sodergren E."/>
            <person name="Birney E."/>
            <person name="Margulies E.H."/>
            <person name="Herrero J."/>
            <person name="Green E.D."/>
            <person name="Haussler D."/>
            <person name="Siepel A."/>
            <person name="Goldman N."/>
            <person name="Pollard K.S."/>
            <person name="Pedersen J.S."/>
            <person name="Lander E.S."/>
            <person name="Kellis M."/>
        </authorList>
    </citation>
    <scope>NUCLEOTIDE SEQUENCE [LARGE SCALE GENOMIC DNA]</scope>
</reference>
<dbReference type="EMBL" id="AAPE02029457">
    <property type="status" value="NOT_ANNOTATED_CDS"/>
    <property type="molecule type" value="Genomic_DNA"/>
</dbReference>
<dbReference type="GO" id="GO:0120212">
    <property type="term" value="C:sperm head-tail coupling apparatus"/>
    <property type="evidence" value="ECO:0007669"/>
    <property type="project" value="Ensembl"/>
</dbReference>
<dbReference type="Proteomes" id="UP000001074">
    <property type="component" value="Unassembled WGS sequence"/>
</dbReference>
<dbReference type="GO" id="GO:0019901">
    <property type="term" value="F:protein kinase binding"/>
    <property type="evidence" value="ECO:0007669"/>
    <property type="project" value="Ensembl"/>
</dbReference>
<feature type="region of interest" description="Disordered" evidence="2">
    <location>
        <begin position="746"/>
        <end position="767"/>
    </location>
</feature>
<dbReference type="EMBL" id="AAPE02029456">
    <property type="status" value="NOT_ANNOTATED_CDS"/>
    <property type="molecule type" value="Genomic_DNA"/>
</dbReference>
<dbReference type="HOGENOM" id="CLU_006488_1_0_1"/>
<dbReference type="GO" id="GO:0008104">
    <property type="term" value="P:intracellular protein localization"/>
    <property type="evidence" value="ECO:0007669"/>
    <property type="project" value="Ensembl"/>
</dbReference>
<feature type="coiled-coil region" evidence="1">
    <location>
        <begin position="19"/>
        <end position="162"/>
    </location>
</feature>
<feature type="region of interest" description="Disordered" evidence="2">
    <location>
        <begin position="275"/>
        <end position="303"/>
    </location>
</feature>
<evidence type="ECO:0000256" key="1">
    <source>
        <dbReference type="SAM" id="Coils"/>
    </source>
</evidence>
<feature type="coiled-coil region" evidence="1">
    <location>
        <begin position="539"/>
        <end position="667"/>
    </location>
</feature>
<dbReference type="GO" id="GO:0005813">
    <property type="term" value="C:centrosome"/>
    <property type="evidence" value="ECO:0007669"/>
    <property type="project" value="Ensembl"/>
</dbReference>
<dbReference type="PANTHER" id="PTHR18957:SF0">
    <property type="entry name" value="CENTLEIN"/>
    <property type="match status" value="1"/>
</dbReference>
<dbReference type="AlphaFoldDB" id="G1P6T3"/>
<name>G1P6T3_MYOLU</name>
<evidence type="ECO:0000256" key="2">
    <source>
        <dbReference type="SAM" id="MobiDB-lite"/>
    </source>
</evidence>
<dbReference type="EMBL" id="AAPE02029460">
    <property type="status" value="NOT_ANNOTATED_CDS"/>
    <property type="molecule type" value="Genomic_DNA"/>
</dbReference>
<sequence length="1257" mass="146656">ISREKQNSEAKDRKVLEILQVKDAKIQELEQRESALKQDINDLVKRKIAVDEENAFLRKEFSDLQKKFKDKRQEVKDSKECIQNKEEQNRLVIKDLEEENEKLSTRCVDLLNDLERLRKQEAHWKKEKYSIDAKIKAFEDNLMEARKEIEVSQSKYNALSLQLTNKQTELIQKDMDITLVRQELQELQNLYKQNSAHTAQQAELIQQLQVLNIDTQKVLRNQEDVHTAESISYQKLYNELHICFETTKSSEAMLRQSVVSLQDQLFQKEQENAKLKEKLQESTGAPYSLPQESDSDHSEQVFQRPSLSSLETLMVSQKSEIEYLQERLKIANEKLSENRLINQGSSEKSIWTSVEGKQKEPPVKRSRSLSPKSSFTDSEELKKLRKAERKIENLEKALQLKSQENDELRDAHEKRKERLQMLQTNYRAVKEQLKQWEEGSGIPIFKIKRADPQQLRQEDSDAVWNELAYFKRENQELMIQKMNLQEELDKLKVHMSIDKATIQELNTWIAEKKEEQLFRHGEDDGVKKSTPEKNGKEMSEQTLQKVIELENRLKSFEKRSRKLKEGNKELIKENDFLKSLLKQQQEEAETREKELEQLQKGSKDVVKNKAELQVKISELEREVTSLRRQVAETNVLKNKNEEPINSMEKLQHSVDKAKSEMDTTEVRSGQYDCKTTTTKVKFKAAKKKCSVGRYHTVLNHSIKVMSNVFENLSKDKDWEDVSESSDSEIQTSQNLGTIIVETSQKISPIEDGRDQKESDQIEDSHMQGKRIVQTYSNTDGKIPKDYFHYKNAKRPTFQKKNGNIQKSSHTTGPTRVYREKLKSISAQKSSSNVILLRERIISLQQQNSVLQNAKKTAELSIKEYKEVNEKLLHQQQVSDQRFQISRQTIKKLNLDLADLRKEKEDLLKKLESSSEITSLGEVSQVTIPRIQVTSLGPSRSMDLEMKQLQCKLKNATNELTKQSSSMKSLKFELLAKEEHIKEMHEKLSRMERDITMKRHLIEDLKFRQKVNLESNESINEMLENLEKKVKTLTEECSNKKISIDSLKQRLSVAVKEKSQYEEMYQKTKEELEKKDLKLSLLVSKINETESAMADIETAASKQLQGLALQSEQALEGAQKKLQIASEKVEEFTLFVKALVKELQVDVHTIRRQIRELKRMQRKKDAHKTSTHKAQTLAASILNISRSDLEEILDTEDEVELKRTKIDAENDREWMLYIQKLLKGQLPFASYLLEAILEKINEKKKLVEVYFTIMKDIR</sequence>
<dbReference type="InParanoid" id="G1P6T3"/>
<accession>G1P6T3</accession>
<dbReference type="GO" id="GO:0005829">
    <property type="term" value="C:cytosol"/>
    <property type="evidence" value="ECO:0007669"/>
    <property type="project" value="Ensembl"/>
</dbReference>
<dbReference type="GO" id="GO:0019904">
    <property type="term" value="F:protein domain specific binding"/>
    <property type="evidence" value="ECO:0007669"/>
    <property type="project" value="Ensembl"/>
</dbReference>
<dbReference type="FunCoup" id="G1P6T3">
    <property type="interactions" value="566"/>
</dbReference>
<reference evidence="3" key="3">
    <citation type="submission" date="2025-09" db="UniProtKB">
        <authorList>
            <consortium name="Ensembl"/>
        </authorList>
    </citation>
    <scope>IDENTIFICATION</scope>
</reference>
<dbReference type="GO" id="GO:0005814">
    <property type="term" value="C:centriole"/>
    <property type="evidence" value="ECO:0007669"/>
    <property type="project" value="Ensembl"/>
</dbReference>
<reference evidence="3" key="2">
    <citation type="submission" date="2025-08" db="UniProtKB">
        <authorList>
            <consortium name="Ensembl"/>
        </authorList>
    </citation>
    <scope>IDENTIFICATION</scope>
</reference>
<keyword evidence="1" id="KW-0175">Coiled coil</keyword>
<dbReference type="STRING" id="59463.ENSMLUP00000005789"/>
<keyword evidence="4" id="KW-1185">Reference proteome</keyword>
<dbReference type="GO" id="GO:0030674">
    <property type="term" value="F:protein-macromolecule adaptor activity"/>
    <property type="evidence" value="ECO:0007669"/>
    <property type="project" value="Ensembl"/>
</dbReference>
<dbReference type="GeneTree" id="ENSGT00440000034932"/>
<feature type="region of interest" description="Disordered" evidence="2">
    <location>
        <begin position="346"/>
        <end position="382"/>
    </location>
</feature>
<dbReference type="eggNOG" id="ENOG502QRVC">
    <property type="taxonomic scope" value="Eukaryota"/>
</dbReference>
<evidence type="ECO:0000313" key="4">
    <source>
        <dbReference type="Proteomes" id="UP000001074"/>
    </source>
</evidence>
<feature type="compositionally biased region" description="Basic and acidic residues" evidence="2">
    <location>
        <begin position="748"/>
        <end position="766"/>
    </location>
</feature>